<organism evidence="1 2">
    <name type="scientific">Pristionchus entomophagus</name>
    <dbReference type="NCBI Taxonomy" id="358040"/>
    <lineage>
        <taxon>Eukaryota</taxon>
        <taxon>Metazoa</taxon>
        <taxon>Ecdysozoa</taxon>
        <taxon>Nematoda</taxon>
        <taxon>Chromadorea</taxon>
        <taxon>Rhabditida</taxon>
        <taxon>Rhabditina</taxon>
        <taxon>Diplogasteromorpha</taxon>
        <taxon>Diplogasteroidea</taxon>
        <taxon>Neodiplogasteridae</taxon>
        <taxon>Pristionchus</taxon>
    </lineage>
</organism>
<reference evidence="1" key="1">
    <citation type="submission" date="2023-10" db="EMBL/GenBank/DDBJ databases">
        <title>Genome assembly of Pristionchus species.</title>
        <authorList>
            <person name="Yoshida K."/>
            <person name="Sommer R.J."/>
        </authorList>
    </citation>
    <scope>NUCLEOTIDE SEQUENCE</scope>
    <source>
        <strain evidence="1">RS0144</strain>
    </source>
</reference>
<comment type="caution">
    <text evidence="1">The sequence shown here is derived from an EMBL/GenBank/DDBJ whole genome shotgun (WGS) entry which is preliminary data.</text>
</comment>
<accession>A0AAV5U7T6</accession>
<feature type="non-terminal residue" evidence="1">
    <location>
        <position position="1"/>
    </location>
</feature>
<evidence type="ECO:0000313" key="1">
    <source>
        <dbReference type="EMBL" id="GMT02250.1"/>
    </source>
</evidence>
<dbReference type="AlphaFoldDB" id="A0AAV5U7T6"/>
<evidence type="ECO:0000313" key="2">
    <source>
        <dbReference type="Proteomes" id="UP001432027"/>
    </source>
</evidence>
<name>A0AAV5U7T6_9BILA</name>
<dbReference type="Proteomes" id="UP001432027">
    <property type="component" value="Unassembled WGS sequence"/>
</dbReference>
<sequence length="73" mass="8475">LFSTGELVQLRKERHGDDFGPTYCSSRKEMQLHRDHQQWGHAENREKGTDGGLACLLSRRLRQSIHCPERFPA</sequence>
<keyword evidence="2" id="KW-1185">Reference proteome</keyword>
<proteinExistence type="predicted"/>
<dbReference type="EMBL" id="BTSX01000005">
    <property type="protein sequence ID" value="GMT02250.1"/>
    <property type="molecule type" value="Genomic_DNA"/>
</dbReference>
<gene>
    <name evidence="1" type="ORF">PENTCL1PPCAC_24424</name>
</gene>
<protein>
    <submittedName>
        <fullName evidence="1">Uncharacterized protein</fullName>
    </submittedName>
</protein>